<sequence length="68" mass="7824">MAWGICWESRESLCLKAWVKGPSPHAALQCFERHRSITHSRSQIPGQDIYDTRLTRGHITSQELDFAI</sequence>
<proteinExistence type="predicted"/>
<keyword evidence="2" id="KW-1185">Reference proteome</keyword>
<dbReference type="EMBL" id="JAYMYQ010000009">
    <property type="protein sequence ID" value="KAK7313870.1"/>
    <property type="molecule type" value="Genomic_DNA"/>
</dbReference>
<dbReference type="Proteomes" id="UP001367508">
    <property type="component" value="Unassembled WGS sequence"/>
</dbReference>
<accession>A0AAN9K9S6</accession>
<name>A0AAN9K9S6_CANGL</name>
<organism evidence="1 2">
    <name type="scientific">Canavalia gladiata</name>
    <name type="common">Sword bean</name>
    <name type="synonym">Dolichos gladiatus</name>
    <dbReference type="NCBI Taxonomy" id="3824"/>
    <lineage>
        <taxon>Eukaryota</taxon>
        <taxon>Viridiplantae</taxon>
        <taxon>Streptophyta</taxon>
        <taxon>Embryophyta</taxon>
        <taxon>Tracheophyta</taxon>
        <taxon>Spermatophyta</taxon>
        <taxon>Magnoliopsida</taxon>
        <taxon>eudicotyledons</taxon>
        <taxon>Gunneridae</taxon>
        <taxon>Pentapetalae</taxon>
        <taxon>rosids</taxon>
        <taxon>fabids</taxon>
        <taxon>Fabales</taxon>
        <taxon>Fabaceae</taxon>
        <taxon>Papilionoideae</taxon>
        <taxon>50 kb inversion clade</taxon>
        <taxon>NPAAA clade</taxon>
        <taxon>indigoferoid/millettioid clade</taxon>
        <taxon>Phaseoleae</taxon>
        <taxon>Canavalia</taxon>
    </lineage>
</organism>
<comment type="caution">
    <text evidence="1">The sequence shown here is derived from an EMBL/GenBank/DDBJ whole genome shotgun (WGS) entry which is preliminary data.</text>
</comment>
<reference evidence="1 2" key="1">
    <citation type="submission" date="2024-01" db="EMBL/GenBank/DDBJ databases">
        <title>The genomes of 5 underutilized Papilionoideae crops provide insights into root nodulation and disease resistanc.</title>
        <authorList>
            <person name="Jiang F."/>
        </authorList>
    </citation>
    <scope>NUCLEOTIDE SEQUENCE [LARGE SCALE GENOMIC DNA]</scope>
    <source>
        <strain evidence="1">LVBAO_FW01</strain>
        <tissue evidence="1">Leaves</tissue>
    </source>
</reference>
<evidence type="ECO:0000313" key="2">
    <source>
        <dbReference type="Proteomes" id="UP001367508"/>
    </source>
</evidence>
<dbReference type="AlphaFoldDB" id="A0AAN9K9S6"/>
<evidence type="ECO:0000313" key="1">
    <source>
        <dbReference type="EMBL" id="KAK7313870.1"/>
    </source>
</evidence>
<gene>
    <name evidence="1" type="ORF">VNO77_39072</name>
</gene>
<protein>
    <submittedName>
        <fullName evidence="1">Uncharacterized protein</fullName>
    </submittedName>
</protein>